<reference evidence="4 5" key="1">
    <citation type="submission" date="2022-08" db="EMBL/GenBank/DDBJ databases">
        <title>Bacterial and archaeal communities from various locations to study Microbial Dark Matter (Phase II).</title>
        <authorList>
            <person name="Stepanauskas R."/>
        </authorList>
    </citation>
    <scope>NUCLEOTIDE SEQUENCE [LARGE SCALE GENOMIC DNA]</scope>
    <source>
        <strain evidence="4 5">PD1</strain>
    </source>
</reference>
<organism evidence="4 5">
    <name type="scientific">Candidatus Fervidibacter sacchari</name>
    <dbReference type="NCBI Taxonomy" id="1448929"/>
    <lineage>
        <taxon>Bacteria</taxon>
        <taxon>Candidatus Fervidibacterota</taxon>
        <taxon>Candidatus Fervidibacter</taxon>
    </lineage>
</organism>
<keyword evidence="2" id="KW-0812">Transmembrane</keyword>
<dbReference type="Pfam" id="PF07596">
    <property type="entry name" value="SBP_bac_10"/>
    <property type="match status" value="1"/>
</dbReference>
<keyword evidence="2" id="KW-0472">Membrane</keyword>
<dbReference type="EMBL" id="JANUCP010000011">
    <property type="protein sequence ID" value="MCS3921232.1"/>
    <property type="molecule type" value="Genomic_DNA"/>
</dbReference>
<keyword evidence="5" id="KW-1185">Reference proteome</keyword>
<dbReference type="InterPro" id="IPR012902">
    <property type="entry name" value="N_methyl_site"/>
</dbReference>
<sequence length="219" mass="25248">MRKKGMTLVELLIVISVIAVLAGLLFPVFISIRERARITYCVNNLKQVGAALHMYAQDHDGFVPPYTNNVHLLTPSFPEEIKALLLPNAADPELLKAAYISYTKSWQIWYCPLDPYVGYSHPIWTEEIPLNHGATSYKVYKEYAIKGIAPVHISTPPPIVDILPKGKRQWIIRIRKNEFRIWYASDFYHPNYYVETDKFIRLYLDGTVKVEKEAEVILP</sequence>
<dbReference type="Proteomes" id="UP001204798">
    <property type="component" value="Unassembled WGS sequence"/>
</dbReference>
<dbReference type="SUPFAM" id="SSF54523">
    <property type="entry name" value="Pili subunits"/>
    <property type="match status" value="1"/>
</dbReference>
<dbReference type="NCBIfam" id="TIGR02532">
    <property type="entry name" value="IV_pilin_GFxxxE"/>
    <property type="match status" value="1"/>
</dbReference>
<dbReference type="InterPro" id="IPR045584">
    <property type="entry name" value="Pilin-like"/>
</dbReference>
<dbReference type="RefSeq" id="WP_259102211.1">
    <property type="nucleotide sequence ID" value="NZ_CP130454.1"/>
</dbReference>
<feature type="transmembrane region" description="Helical" evidence="2">
    <location>
        <begin position="12"/>
        <end position="32"/>
    </location>
</feature>
<evidence type="ECO:0000313" key="5">
    <source>
        <dbReference type="Proteomes" id="UP001204798"/>
    </source>
</evidence>
<dbReference type="InterPro" id="IPR000983">
    <property type="entry name" value="Bac_GSPG_pilin"/>
</dbReference>
<keyword evidence="1" id="KW-0488">Methylation</keyword>
<gene>
    <name evidence="4" type="ORF">M2350_003678</name>
</gene>
<evidence type="ECO:0000313" key="4">
    <source>
        <dbReference type="EMBL" id="MCS3921232.1"/>
    </source>
</evidence>
<name>A0ABT2ETD4_9BACT</name>
<comment type="caution">
    <text evidence="4">The sequence shown here is derived from an EMBL/GenBank/DDBJ whole genome shotgun (WGS) entry which is preliminary data.</text>
</comment>
<dbReference type="InterPro" id="IPR011453">
    <property type="entry name" value="DUF1559"/>
</dbReference>
<keyword evidence="2" id="KW-1133">Transmembrane helix</keyword>
<dbReference type="Gene3D" id="3.30.700.10">
    <property type="entry name" value="Glycoprotein, Type 4 Pilin"/>
    <property type="match status" value="1"/>
</dbReference>
<protein>
    <submittedName>
        <fullName evidence="4">Prepilin-type N-terminal cleavage/methylation domain-containing protein</fullName>
    </submittedName>
</protein>
<evidence type="ECO:0000259" key="3">
    <source>
        <dbReference type="Pfam" id="PF07596"/>
    </source>
</evidence>
<accession>A0ABT2ETD4</accession>
<feature type="domain" description="DUF1559" evidence="3">
    <location>
        <begin position="31"/>
        <end position="68"/>
    </location>
</feature>
<evidence type="ECO:0000256" key="1">
    <source>
        <dbReference type="ARBA" id="ARBA00022481"/>
    </source>
</evidence>
<proteinExistence type="predicted"/>
<evidence type="ECO:0000256" key="2">
    <source>
        <dbReference type="SAM" id="Phobius"/>
    </source>
</evidence>
<dbReference type="PANTHER" id="PTHR30093">
    <property type="entry name" value="GENERAL SECRETION PATHWAY PROTEIN G"/>
    <property type="match status" value="1"/>
</dbReference>
<dbReference type="PRINTS" id="PR00813">
    <property type="entry name" value="BCTERIALGSPG"/>
</dbReference>
<dbReference type="PROSITE" id="PS00409">
    <property type="entry name" value="PROKAR_NTER_METHYL"/>
    <property type="match status" value="1"/>
</dbReference>
<dbReference type="Pfam" id="PF07963">
    <property type="entry name" value="N_methyl"/>
    <property type="match status" value="1"/>
</dbReference>